<feature type="domain" description="Blue (type 1) copper" evidence="6">
    <location>
        <begin position="39"/>
        <end position="161"/>
    </location>
</feature>
<keyword evidence="5" id="KW-0732">Signal</keyword>
<dbReference type="Pfam" id="PF00127">
    <property type="entry name" value="Copper-bind"/>
    <property type="match status" value="1"/>
</dbReference>
<comment type="caution">
    <text evidence="7">The sequence shown here is derived from an EMBL/GenBank/DDBJ whole genome shotgun (WGS) entry which is preliminary data.</text>
</comment>
<reference evidence="7" key="1">
    <citation type="submission" date="2021-01" db="EMBL/GenBank/DDBJ databases">
        <title>Modified the classification status of verrucomicrobia.</title>
        <authorList>
            <person name="Feng X."/>
        </authorList>
    </citation>
    <scope>NUCLEOTIDE SEQUENCE</scope>
    <source>
        <strain evidence="7">KCTC 12986</strain>
    </source>
</reference>
<dbReference type="SUPFAM" id="SSF49503">
    <property type="entry name" value="Cupredoxins"/>
    <property type="match status" value="1"/>
</dbReference>
<dbReference type="AlphaFoldDB" id="A0A934RQP8"/>
<sequence>MKTLMIATGVALAAQMSVVVAEEAKEAAAAEVKAADQQVTIAGDDTMKFDTAEFTVKEGETVALTFKNVGKLPKIAMGHNIVILQPGTEPMSFAAASMVNKDTTGLPKDEALLAKVVASTKMLGPGEEASVTFTAPAPGEYPYICSFPGHAALMKGVMKVEAK</sequence>
<accession>A0A934RQP8</accession>
<dbReference type="Proteomes" id="UP000604083">
    <property type="component" value="Unassembled WGS sequence"/>
</dbReference>
<dbReference type="PANTHER" id="PTHR38439:SF2">
    <property type="entry name" value="OUTER MEMBRANE PROTEIN H.8"/>
    <property type="match status" value="1"/>
</dbReference>
<evidence type="ECO:0000256" key="4">
    <source>
        <dbReference type="ARBA" id="ARBA00023008"/>
    </source>
</evidence>
<gene>
    <name evidence="7" type="ORF">JIN78_08670</name>
</gene>
<proteinExistence type="predicted"/>
<keyword evidence="2" id="KW-0479">Metal-binding</keyword>
<keyword evidence="4" id="KW-0186">Copper</keyword>
<evidence type="ECO:0000256" key="1">
    <source>
        <dbReference type="ARBA" id="ARBA00022448"/>
    </source>
</evidence>
<evidence type="ECO:0000256" key="3">
    <source>
        <dbReference type="ARBA" id="ARBA00022982"/>
    </source>
</evidence>
<evidence type="ECO:0000259" key="6">
    <source>
        <dbReference type="Pfam" id="PF00127"/>
    </source>
</evidence>
<dbReference type="RefSeq" id="WP_377173792.1">
    <property type="nucleotide sequence ID" value="NZ_JBHUJA010000004.1"/>
</dbReference>
<dbReference type="GO" id="GO:0009055">
    <property type="term" value="F:electron transfer activity"/>
    <property type="evidence" value="ECO:0007669"/>
    <property type="project" value="InterPro"/>
</dbReference>
<evidence type="ECO:0000313" key="8">
    <source>
        <dbReference type="Proteomes" id="UP000604083"/>
    </source>
</evidence>
<protein>
    <submittedName>
        <fullName evidence="7">Cupredoxin domain-containing protein</fullName>
    </submittedName>
</protein>
<dbReference type="InterPro" id="IPR000923">
    <property type="entry name" value="BlueCu_1"/>
</dbReference>
<organism evidence="7 8">
    <name type="scientific">Roseibacillus ishigakijimensis</name>
    <dbReference type="NCBI Taxonomy" id="454146"/>
    <lineage>
        <taxon>Bacteria</taxon>
        <taxon>Pseudomonadati</taxon>
        <taxon>Verrucomicrobiota</taxon>
        <taxon>Verrucomicrobiia</taxon>
        <taxon>Verrucomicrobiales</taxon>
        <taxon>Verrucomicrobiaceae</taxon>
        <taxon>Roseibacillus</taxon>
    </lineage>
</organism>
<dbReference type="InterPro" id="IPR028871">
    <property type="entry name" value="BlueCu_1_BS"/>
</dbReference>
<dbReference type="InterPro" id="IPR008972">
    <property type="entry name" value="Cupredoxin"/>
</dbReference>
<dbReference type="InterPro" id="IPR050845">
    <property type="entry name" value="Cu-binding_ET"/>
</dbReference>
<dbReference type="EMBL" id="JAENIO010000018">
    <property type="protein sequence ID" value="MBK1834132.1"/>
    <property type="molecule type" value="Genomic_DNA"/>
</dbReference>
<keyword evidence="3" id="KW-0249">Electron transport</keyword>
<feature type="chain" id="PRO_5038048181" evidence="5">
    <location>
        <begin position="22"/>
        <end position="163"/>
    </location>
</feature>
<dbReference type="PROSITE" id="PS00196">
    <property type="entry name" value="COPPER_BLUE"/>
    <property type="match status" value="1"/>
</dbReference>
<dbReference type="Gene3D" id="2.60.40.420">
    <property type="entry name" value="Cupredoxins - blue copper proteins"/>
    <property type="match status" value="1"/>
</dbReference>
<dbReference type="GO" id="GO:0005507">
    <property type="term" value="F:copper ion binding"/>
    <property type="evidence" value="ECO:0007669"/>
    <property type="project" value="InterPro"/>
</dbReference>
<evidence type="ECO:0000256" key="2">
    <source>
        <dbReference type="ARBA" id="ARBA00022723"/>
    </source>
</evidence>
<evidence type="ECO:0000313" key="7">
    <source>
        <dbReference type="EMBL" id="MBK1834132.1"/>
    </source>
</evidence>
<keyword evidence="1" id="KW-0813">Transport</keyword>
<name>A0A934RQP8_9BACT</name>
<evidence type="ECO:0000256" key="5">
    <source>
        <dbReference type="SAM" id="SignalP"/>
    </source>
</evidence>
<keyword evidence="8" id="KW-1185">Reference proteome</keyword>
<feature type="signal peptide" evidence="5">
    <location>
        <begin position="1"/>
        <end position="21"/>
    </location>
</feature>
<dbReference type="PANTHER" id="PTHR38439">
    <property type="entry name" value="AURACYANIN-B"/>
    <property type="match status" value="1"/>
</dbReference>